<comment type="caution">
    <text evidence="2">The sequence shown here is derived from an EMBL/GenBank/DDBJ whole genome shotgun (WGS) entry which is preliminary data.</text>
</comment>
<dbReference type="PANTHER" id="PTHR13356:SF8">
    <property type="entry name" value="REPLICATION PROTEIN A"/>
    <property type="match status" value="1"/>
</dbReference>
<proteinExistence type="predicted"/>
<dbReference type="GO" id="GO:0010212">
    <property type="term" value="P:response to ionizing radiation"/>
    <property type="evidence" value="ECO:0007669"/>
    <property type="project" value="TreeGrafter"/>
</dbReference>
<evidence type="ECO:0000313" key="2">
    <source>
        <dbReference type="EMBL" id="CAD6491445.1"/>
    </source>
</evidence>
<sequence>MSNTVQEIVNRFSQLGVELSEKETGERLEKLTSEFKVPIGEAKRSVVNYFLKEHDIDRSQYYAGSTNDITAIQDINQEGQWVTLKVKVVQLWEANNESIVQVGLVGDETGIIKFTMFQGVTIPEPLEEGKSYLVKTAVTGVWQDKYQINMNKATGITEIEEDVEVGTGDIISIQDINQEGQWVTLRVKVTQLWDANNESIVQVGLVGDETGIIRFTIFQGVTIPEPLEEGKSYLIESAVTDVWQGRYSIKLNKATSITEIEEDVEVSIQTAEFTGVIVDVQNGSGLIKRCPECNRALAKGVCTEHGKVEGVYDLRIKAVIDDGKTTQEAIINKELSEELTNITLVEAKDMAIEALDHNIVTDRIKSKIIGRYYTIIGTKIDRHLIVSEIKALPKITKEAVDELLSQLHTTQTEGSTTHSTLDCVAIEQSKNTNEEAL</sequence>
<name>A0A811T9G6_9EURY</name>
<dbReference type="EMBL" id="CAJHIS010000002">
    <property type="protein sequence ID" value="CAD6491445.1"/>
    <property type="molecule type" value="Genomic_DNA"/>
</dbReference>
<dbReference type="CDD" id="cd04491">
    <property type="entry name" value="SoSSB_OBF"/>
    <property type="match status" value="1"/>
</dbReference>
<protein>
    <recommendedName>
        <fullName evidence="4">Replication factor A</fullName>
    </recommendedName>
</protein>
<dbReference type="PANTHER" id="PTHR13356">
    <property type="entry name" value="OB FOLD NUCLEIC ACID BINDING PROTEIN-RELATED"/>
    <property type="match status" value="1"/>
</dbReference>
<dbReference type="Gene3D" id="2.40.50.140">
    <property type="entry name" value="Nucleic acid-binding proteins"/>
    <property type="match status" value="2"/>
</dbReference>
<evidence type="ECO:0000256" key="1">
    <source>
        <dbReference type="ARBA" id="ARBA00023125"/>
    </source>
</evidence>
<gene>
    <name evidence="2" type="ORF">EMLJLAPB_00148</name>
</gene>
<accession>A0A811T9G6</accession>
<dbReference type="GO" id="GO:0003677">
    <property type="term" value="F:DNA binding"/>
    <property type="evidence" value="ECO:0007669"/>
    <property type="project" value="UniProtKB-KW"/>
</dbReference>
<dbReference type="SUPFAM" id="SSF50249">
    <property type="entry name" value="Nucleic acid-binding proteins"/>
    <property type="match status" value="3"/>
</dbReference>
<evidence type="ECO:0000313" key="3">
    <source>
        <dbReference type="Proteomes" id="UP000634805"/>
    </source>
</evidence>
<keyword evidence="1" id="KW-0238">DNA-binding</keyword>
<dbReference type="GO" id="GO:0000724">
    <property type="term" value="P:double-strand break repair via homologous recombination"/>
    <property type="evidence" value="ECO:0007669"/>
    <property type="project" value="TreeGrafter"/>
</dbReference>
<reference evidence="2" key="1">
    <citation type="submission" date="2020-10" db="EMBL/GenBank/DDBJ databases">
        <authorList>
            <person name="Hahn C.J."/>
            <person name="Laso-Perez R."/>
            <person name="Vulcano F."/>
            <person name="Vaziourakis K.-M."/>
            <person name="Stokke R."/>
            <person name="Steen I.H."/>
            <person name="Teske A."/>
            <person name="Boetius A."/>
            <person name="Liebeke M."/>
            <person name="Amann R."/>
            <person name="Knittel K."/>
        </authorList>
    </citation>
    <scope>NUCLEOTIDE SEQUENCE</scope>
    <source>
        <strain evidence="2">Gfbio:e3339647-f889-4370-9287-4fb5cb688e4c:AG392D22_GoMArc1</strain>
    </source>
</reference>
<organism evidence="2 3">
    <name type="scientific">Candidatus Argoarchaeum ethanivorans</name>
    <dbReference type="NCBI Taxonomy" id="2608793"/>
    <lineage>
        <taxon>Archaea</taxon>
        <taxon>Methanobacteriati</taxon>
        <taxon>Methanobacteriota</taxon>
        <taxon>Stenosarchaea group</taxon>
        <taxon>Methanomicrobia</taxon>
        <taxon>Methanosarcinales</taxon>
        <taxon>Methanosarcinales incertae sedis</taxon>
        <taxon>GOM Arc I cluster</taxon>
        <taxon>Candidatus Argoarchaeum</taxon>
    </lineage>
</organism>
<dbReference type="InterPro" id="IPR012340">
    <property type="entry name" value="NA-bd_OB-fold"/>
</dbReference>
<dbReference type="AlphaFoldDB" id="A0A811T9G6"/>
<dbReference type="InterPro" id="IPR051231">
    <property type="entry name" value="SOSS-B"/>
</dbReference>
<dbReference type="Proteomes" id="UP000634805">
    <property type="component" value="Unassembled WGS sequence"/>
</dbReference>
<evidence type="ECO:0008006" key="4">
    <source>
        <dbReference type="Google" id="ProtNLM"/>
    </source>
</evidence>